<dbReference type="NCBIfam" id="TIGR04337">
    <property type="entry name" value="AmmeMemoSam_rS"/>
    <property type="match status" value="1"/>
</dbReference>
<evidence type="ECO:0000256" key="3">
    <source>
        <dbReference type="ARBA" id="ARBA00022723"/>
    </source>
</evidence>
<gene>
    <name evidence="8" type="primary">amrS</name>
    <name evidence="8" type="ORF">ENL21_09975</name>
</gene>
<dbReference type="EMBL" id="DRTD01000749">
    <property type="protein sequence ID" value="HHE56100.1"/>
    <property type="molecule type" value="Genomic_DNA"/>
</dbReference>
<feature type="binding site" evidence="6">
    <location>
        <position position="95"/>
    </location>
    <ligand>
        <name>[4Fe-4S] cluster</name>
        <dbReference type="ChEBI" id="CHEBI:49883"/>
        <note>4Fe-4S-S-AdoMet</note>
    </ligand>
</feature>
<dbReference type="GO" id="GO:0051539">
    <property type="term" value="F:4 iron, 4 sulfur cluster binding"/>
    <property type="evidence" value="ECO:0007669"/>
    <property type="project" value="UniProtKB-KW"/>
</dbReference>
<keyword evidence="2 6" id="KW-0949">S-adenosyl-L-methionine</keyword>
<dbReference type="SMART" id="SM00729">
    <property type="entry name" value="Elp3"/>
    <property type="match status" value="1"/>
</dbReference>
<dbReference type="InterPro" id="IPR007197">
    <property type="entry name" value="rSAM"/>
</dbReference>
<organism evidence="8">
    <name type="scientific">Caldithrix abyssi</name>
    <dbReference type="NCBI Taxonomy" id="187145"/>
    <lineage>
        <taxon>Bacteria</taxon>
        <taxon>Pseudomonadati</taxon>
        <taxon>Calditrichota</taxon>
        <taxon>Calditrichia</taxon>
        <taxon>Calditrichales</taxon>
        <taxon>Calditrichaceae</taxon>
        <taxon>Caldithrix</taxon>
    </lineage>
</organism>
<evidence type="ECO:0000256" key="4">
    <source>
        <dbReference type="ARBA" id="ARBA00023004"/>
    </source>
</evidence>
<dbReference type="InterPro" id="IPR034457">
    <property type="entry name" value="Organic_radical-activating"/>
</dbReference>
<dbReference type="SUPFAM" id="SSF102114">
    <property type="entry name" value="Radical SAM enzymes"/>
    <property type="match status" value="1"/>
</dbReference>
<comment type="caution">
    <text evidence="8">The sequence shown here is derived from an EMBL/GenBank/DDBJ whole genome shotgun (WGS) entry which is preliminary data.</text>
</comment>
<dbReference type="PANTHER" id="PTHR30352:SF5">
    <property type="entry name" value="PYRUVATE FORMATE-LYASE 1-ACTIVATING ENZYME"/>
    <property type="match status" value="1"/>
</dbReference>
<dbReference type="InterPro" id="IPR016431">
    <property type="entry name" value="Pyrv-formate_lyase-activ_prd"/>
</dbReference>
<dbReference type="PROSITE" id="PS51918">
    <property type="entry name" value="RADICAL_SAM"/>
    <property type="match status" value="1"/>
</dbReference>
<keyword evidence="1" id="KW-0004">4Fe-4S</keyword>
<dbReference type="PIRSF" id="PIRSF004869">
    <property type="entry name" value="PflX_prd"/>
    <property type="match status" value="1"/>
</dbReference>
<keyword evidence="3 6" id="KW-0479">Metal-binding</keyword>
<evidence type="ECO:0000256" key="2">
    <source>
        <dbReference type="ARBA" id="ARBA00022691"/>
    </source>
</evidence>
<dbReference type="InterPro" id="IPR013785">
    <property type="entry name" value="Aldolase_TIM"/>
</dbReference>
<dbReference type="CDD" id="cd01335">
    <property type="entry name" value="Radical_SAM"/>
    <property type="match status" value="1"/>
</dbReference>
<dbReference type="SFLD" id="SFLDG01101">
    <property type="entry name" value="Uncharacterised_Radical_SAM_Su"/>
    <property type="match status" value="1"/>
</dbReference>
<dbReference type="InterPro" id="IPR006638">
    <property type="entry name" value="Elp3/MiaA/NifB-like_rSAM"/>
</dbReference>
<feature type="binding site" evidence="6">
    <location>
        <position position="88"/>
    </location>
    <ligand>
        <name>[4Fe-4S] cluster</name>
        <dbReference type="ChEBI" id="CHEBI:49883"/>
        <note>4Fe-4S-S-AdoMet</note>
    </ligand>
</feature>
<evidence type="ECO:0000256" key="1">
    <source>
        <dbReference type="ARBA" id="ARBA00022485"/>
    </source>
</evidence>
<keyword evidence="4 6" id="KW-0408">Iron</keyword>
<reference evidence="8" key="1">
    <citation type="journal article" date="2020" name="mSystems">
        <title>Genome- and Community-Level Interaction Insights into Carbon Utilization and Element Cycling Functions of Hydrothermarchaeota in Hydrothermal Sediment.</title>
        <authorList>
            <person name="Zhou Z."/>
            <person name="Liu Y."/>
            <person name="Xu W."/>
            <person name="Pan J."/>
            <person name="Luo Z.H."/>
            <person name="Li M."/>
        </authorList>
    </citation>
    <scope>NUCLEOTIDE SEQUENCE [LARGE SCALE GENOMIC DNA]</scope>
    <source>
        <strain evidence="8">HyVt-76</strain>
    </source>
</reference>
<feature type="binding site" evidence="6">
    <location>
        <position position="92"/>
    </location>
    <ligand>
        <name>[4Fe-4S] cluster</name>
        <dbReference type="ChEBI" id="CHEBI:49883"/>
        <note>4Fe-4S-S-AdoMet</note>
    </ligand>
</feature>
<dbReference type="InterPro" id="IPR058240">
    <property type="entry name" value="rSAM_sf"/>
</dbReference>
<dbReference type="Gene3D" id="3.20.20.70">
    <property type="entry name" value="Aldolase class I"/>
    <property type="match status" value="1"/>
</dbReference>
<evidence type="ECO:0000313" key="8">
    <source>
        <dbReference type="EMBL" id="HHE56100.1"/>
    </source>
</evidence>
<dbReference type="PANTHER" id="PTHR30352">
    <property type="entry name" value="PYRUVATE FORMATE-LYASE-ACTIVATING ENZYME"/>
    <property type="match status" value="1"/>
</dbReference>
<name>A0A7V5H5D2_CALAY</name>
<sequence>MNTVTLSAQARWWEKQENGRVLCTLCPRYCNIPPGKAGFCYVRKNVNGELITTAYGRPTGFAVDPVEKKPLNHFYPGTTILSFGTAGCNLGCKFCQNWHMSKARLDELNALHVSPEEVVKLAQKYNCPSIAFTYNDPIIFAEYVIDISKLARQVGIKTVMVTNGYVDAKAREEVFEFIDGANVDLKAFSERFYYELTNAHLQPVLDTLEWLKKETDVWFEITTLLIPGENDSEDEIARMCDWVLNTLGDEVPLHFTAFHPDFKMVDYPPTPYSTLRKARQIALKAGIKYCYTGNVHDPEGQTTFCPNCGQALIERNWYQVIITGLENGHCSKCGQAIAGRW</sequence>
<evidence type="ECO:0000259" key="7">
    <source>
        <dbReference type="PROSITE" id="PS51918"/>
    </source>
</evidence>
<evidence type="ECO:0000256" key="5">
    <source>
        <dbReference type="ARBA" id="ARBA00023014"/>
    </source>
</evidence>
<dbReference type="SFLD" id="SFLDS00029">
    <property type="entry name" value="Radical_SAM"/>
    <property type="match status" value="1"/>
</dbReference>
<dbReference type="GO" id="GO:0046872">
    <property type="term" value="F:metal ion binding"/>
    <property type="evidence" value="ECO:0007669"/>
    <property type="project" value="UniProtKB-KW"/>
</dbReference>
<comment type="cofactor">
    <cofactor evidence="6">
        <name>[4Fe-4S] cluster</name>
        <dbReference type="ChEBI" id="CHEBI:49883"/>
    </cofactor>
    <text evidence="6">Binds 1 [4Fe-4S] cluster. The cluster is coordinated with 3 cysteines and an exchangeable S-adenosyl-L-methionine.</text>
</comment>
<proteinExistence type="predicted"/>
<feature type="domain" description="Radical SAM core" evidence="7">
    <location>
        <begin position="73"/>
        <end position="288"/>
    </location>
</feature>
<keyword evidence="5 6" id="KW-0411">Iron-sulfur</keyword>
<evidence type="ECO:0000256" key="6">
    <source>
        <dbReference type="PIRSR" id="PIRSR004869-50"/>
    </source>
</evidence>
<dbReference type="Proteomes" id="UP000886111">
    <property type="component" value="Unassembled WGS sequence"/>
</dbReference>
<dbReference type="InterPro" id="IPR027596">
    <property type="entry name" value="AmmeMemoSam_rS"/>
</dbReference>
<dbReference type="AlphaFoldDB" id="A0A7V5H5D2"/>
<accession>A0A7V5H5D2</accession>
<dbReference type="GO" id="GO:0003824">
    <property type="term" value="F:catalytic activity"/>
    <property type="evidence" value="ECO:0007669"/>
    <property type="project" value="InterPro"/>
</dbReference>
<dbReference type="Pfam" id="PF04055">
    <property type="entry name" value="Radical_SAM"/>
    <property type="match status" value="1"/>
</dbReference>
<protein>
    <submittedName>
        <fullName evidence="8">AmmeMemoRadiSam system radical SAM enzyme</fullName>
    </submittedName>
</protein>